<proteinExistence type="predicted"/>
<evidence type="ECO:0000313" key="2">
    <source>
        <dbReference type="Proteomes" id="UP000030655"/>
    </source>
</evidence>
<evidence type="ECO:0000313" key="1">
    <source>
        <dbReference type="EMBL" id="KCZ79476.1"/>
    </source>
</evidence>
<dbReference type="HOGENOM" id="CLU_3408114_0_0_1"/>
<reference evidence="2" key="1">
    <citation type="submission" date="2013-02" db="EMBL/GenBank/DDBJ databases">
        <authorList>
            <consortium name="The Broad Institute Genome Sequencing Platform"/>
            <person name="Cuomo C."/>
            <person name="Becnel J."/>
            <person name="Sanscrainte N."/>
            <person name="Walker B."/>
            <person name="Young S.K."/>
            <person name="Zeng Q."/>
            <person name="Gargeya S."/>
            <person name="Fitzgerald M."/>
            <person name="Haas B."/>
            <person name="Abouelleil A."/>
            <person name="Alvarado L."/>
            <person name="Arachchi H.M."/>
            <person name="Berlin A.M."/>
            <person name="Chapman S.B."/>
            <person name="Dewar J."/>
            <person name="Goldberg J."/>
            <person name="Griggs A."/>
            <person name="Gujja S."/>
            <person name="Hansen M."/>
            <person name="Howarth C."/>
            <person name="Imamovic A."/>
            <person name="Larimer J."/>
            <person name="McCowan C."/>
            <person name="Murphy C."/>
            <person name="Neiman D."/>
            <person name="Pearson M."/>
            <person name="Priest M."/>
            <person name="Roberts A."/>
            <person name="Saif S."/>
            <person name="Shea T."/>
            <person name="Sisk P."/>
            <person name="Sykes S."/>
            <person name="Wortman J."/>
            <person name="Nusbaum C."/>
            <person name="Birren B."/>
        </authorList>
    </citation>
    <scope>NUCLEOTIDE SEQUENCE [LARGE SCALE GENOMIC DNA]</scope>
    <source>
        <strain evidence="2">PRA339</strain>
    </source>
</reference>
<accession>A0A059EXN0</accession>
<name>A0A059EXN0_9MICR</name>
<protein>
    <submittedName>
        <fullName evidence="1">Uncharacterized protein</fullName>
    </submittedName>
</protein>
<reference evidence="1 2" key="2">
    <citation type="submission" date="2014-03" db="EMBL/GenBank/DDBJ databases">
        <title>The Genome Sequence of Anncaliia algerae insect isolate PRA339.</title>
        <authorList>
            <consortium name="The Broad Institute Genome Sequencing Platform"/>
            <consortium name="The Broad Institute Genome Sequencing Center for Infectious Disease"/>
            <person name="Cuomo C."/>
            <person name="Becnel J."/>
            <person name="Sanscrainte N."/>
            <person name="Walker B."/>
            <person name="Young S.K."/>
            <person name="Zeng Q."/>
            <person name="Gargeya S."/>
            <person name="Fitzgerald M."/>
            <person name="Haas B."/>
            <person name="Abouelleil A."/>
            <person name="Alvarado L."/>
            <person name="Arachchi H.M."/>
            <person name="Berlin A.M."/>
            <person name="Chapman S.B."/>
            <person name="Dewar J."/>
            <person name="Goldberg J."/>
            <person name="Griggs A."/>
            <person name="Gujja S."/>
            <person name="Hansen M."/>
            <person name="Howarth C."/>
            <person name="Imamovic A."/>
            <person name="Larimer J."/>
            <person name="McCowan C."/>
            <person name="Murphy C."/>
            <person name="Neiman D."/>
            <person name="Pearson M."/>
            <person name="Priest M."/>
            <person name="Roberts A."/>
            <person name="Saif S."/>
            <person name="Shea T."/>
            <person name="Sisk P."/>
            <person name="Sykes S."/>
            <person name="Wortman J."/>
            <person name="Nusbaum C."/>
            <person name="Birren B."/>
        </authorList>
    </citation>
    <scope>NUCLEOTIDE SEQUENCE [LARGE SCALE GENOMIC DNA]</scope>
    <source>
        <strain evidence="1 2">PRA339</strain>
    </source>
</reference>
<dbReference type="Proteomes" id="UP000030655">
    <property type="component" value="Unassembled WGS sequence"/>
</dbReference>
<dbReference type="VEuPathDB" id="MicrosporidiaDB:H312_03135"/>
<organism evidence="1 2">
    <name type="scientific">Anncaliia algerae PRA339</name>
    <dbReference type="NCBI Taxonomy" id="1288291"/>
    <lineage>
        <taxon>Eukaryota</taxon>
        <taxon>Fungi</taxon>
        <taxon>Fungi incertae sedis</taxon>
        <taxon>Microsporidia</taxon>
        <taxon>Tubulinosematoidea</taxon>
        <taxon>Tubulinosematidae</taxon>
        <taxon>Anncaliia</taxon>
    </lineage>
</organism>
<gene>
    <name evidence="1" type="ORF">H312_03135</name>
</gene>
<keyword evidence="2" id="KW-1185">Reference proteome</keyword>
<dbReference type="EMBL" id="KK365270">
    <property type="protein sequence ID" value="KCZ79476.1"/>
    <property type="molecule type" value="Genomic_DNA"/>
</dbReference>
<dbReference type="AlphaFoldDB" id="A0A059EXN0"/>
<sequence>KNYNNDCEPLRNFYDAVDNYIIVHEDFSIT</sequence>
<feature type="non-terminal residue" evidence="1">
    <location>
        <position position="1"/>
    </location>
</feature>